<dbReference type="EMBL" id="CU459003">
    <property type="protein sequence ID" value="CAM74000.1"/>
    <property type="molecule type" value="Genomic_DNA"/>
</dbReference>
<proteinExistence type="predicted"/>
<accession>A4TTP3</accession>
<dbReference type="AlphaFoldDB" id="A4TTP3"/>
<organism evidence="1">
    <name type="scientific">Magnetospirillum gryphiswaldense</name>
    <dbReference type="NCBI Taxonomy" id="55518"/>
    <lineage>
        <taxon>Bacteria</taxon>
        <taxon>Pseudomonadati</taxon>
        <taxon>Pseudomonadota</taxon>
        <taxon>Alphaproteobacteria</taxon>
        <taxon>Rhodospirillales</taxon>
        <taxon>Rhodospirillaceae</taxon>
        <taxon>Magnetospirillum</taxon>
    </lineage>
</organism>
<evidence type="ECO:0000313" key="1">
    <source>
        <dbReference type="EMBL" id="CAM74000.1"/>
    </source>
</evidence>
<gene>
    <name evidence="1" type="ORF">MGR_0305</name>
</gene>
<name>A4TTP3_9PROT</name>
<reference evidence="1" key="1">
    <citation type="journal article" date="2007" name="J. Bacteriol.">
        <title>Comparative genome analysis of four magnetotactic bacteria reveals a complex set of group-specific genes implicated in magnetosome biomineralization and function.</title>
        <authorList>
            <person name="Richter M."/>
            <person name="Kube M."/>
            <person name="Bazylinski D.A."/>
            <person name="Lombardot T."/>
            <person name="Gloeckner F.O."/>
            <person name="Reinhardt R."/>
            <person name="Schueler D."/>
        </authorList>
    </citation>
    <scope>NUCLEOTIDE SEQUENCE</scope>
    <source>
        <strain evidence="1">MSR-1</strain>
    </source>
</reference>
<protein>
    <submittedName>
        <fullName evidence="1">Uncharacterized protein</fullName>
    </submittedName>
</protein>
<sequence>MDAVRDEAQNIIDRRVYLTTDKNNVGYASANDFARKVFPAWWHQLAAAMAEQQMAQRKASEVGVGTSTRTVVAHTPVAAAGTAEVATPADVTVSDETF</sequence>